<dbReference type="Gene3D" id="1.10.10.10">
    <property type="entry name" value="Winged helix-like DNA-binding domain superfamily/Winged helix DNA-binding domain"/>
    <property type="match status" value="1"/>
</dbReference>
<organism evidence="3 4">
    <name type="scientific">Nesterenkonia sedimenti</name>
    <dbReference type="NCBI Taxonomy" id="1463632"/>
    <lineage>
        <taxon>Bacteria</taxon>
        <taxon>Bacillati</taxon>
        <taxon>Actinomycetota</taxon>
        <taxon>Actinomycetes</taxon>
        <taxon>Micrococcales</taxon>
        <taxon>Micrococcaceae</taxon>
        <taxon>Nesterenkonia</taxon>
    </lineage>
</organism>
<evidence type="ECO:0000313" key="4">
    <source>
        <dbReference type="Proteomes" id="UP000523139"/>
    </source>
</evidence>
<dbReference type="Pfam" id="PF00486">
    <property type="entry name" value="Trans_reg_C"/>
    <property type="match status" value="1"/>
</dbReference>
<comment type="caution">
    <text evidence="3">The sequence shown here is derived from an EMBL/GenBank/DDBJ whole genome shotgun (WGS) entry which is preliminary data.</text>
</comment>
<dbReference type="InterPro" id="IPR001867">
    <property type="entry name" value="OmpR/PhoB-type_DNA-bd"/>
</dbReference>
<dbReference type="GO" id="GO:0006355">
    <property type="term" value="P:regulation of DNA-templated transcription"/>
    <property type="evidence" value="ECO:0007669"/>
    <property type="project" value="InterPro"/>
</dbReference>
<dbReference type="SUPFAM" id="SSF46894">
    <property type="entry name" value="C-terminal effector domain of the bipartite response regulators"/>
    <property type="match status" value="1"/>
</dbReference>
<sequence length="120" mass="13349">MHQDNPGTGGNSMAELASEVVEEEEHYLRVQMPRGPVEIIGNEVHLPGHQGIRLAPGPMSVMRVLVKAQGAVISRDHLLRMLPHCGSLHGLEMWVSRLRHSLPETHIVQTVVKRGYRLAL</sequence>
<evidence type="ECO:0000256" key="1">
    <source>
        <dbReference type="ARBA" id="ARBA00023125"/>
    </source>
</evidence>
<dbReference type="EMBL" id="JABAHY010000003">
    <property type="protein sequence ID" value="NLS09320.1"/>
    <property type="molecule type" value="Genomic_DNA"/>
</dbReference>
<dbReference type="GO" id="GO:0003677">
    <property type="term" value="F:DNA binding"/>
    <property type="evidence" value="ECO:0007669"/>
    <property type="project" value="UniProtKB-KW"/>
</dbReference>
<evidence type="ECO:0000259" key="2">
    <source>
        <dbReference type="SMART" id="SM00862"/>
    </source>
</evidence>
<proteinExistence type="predicted"/>
<evidence type="ECO:0000313" key="3">
    <source>
        <dbReference type="EMBL" id="NLS09320.1"/>
    </source>
</evidence>
<dbReference type="SMART" id="SM00862">
    <property type="entry name" value="Trans_reg_C"/>
    <property type="match status" value="1"/>
</dbReference>
<dbReference type="InterPro" id="IPR036388">
    <property type="entry name" value="WH-like_DNA-bd_sf"/>
</dbReference>
<dbReference type="Proteomes" id="UP000523139">
    <property type="component" value="Unassembled WGS sequence"/>
</dbReference>
<protein>
    <recommendedName>
        <fullName evidence="2">OmpR/PhoB-type domain-containing protein</fullName>
    </recommendedName>
</protein>
<accession>A0A7X8TIE4</accession>
<gene>
    <name evidence="3" type="ORF">HGQ17_04725</name>
</gene>
<keyword evidence="1" id="KW-0238">DNA-binding</keyword>
<name>A0A7X8TIE4_9MICC</name>
<dbReference type="InterPro" id="IPR016032">
    <property type="entry name" value="Sig_transdc_resp-reg_C-effctor"/>
</dbReference>
<dbReference type="GO" id="GO:0000160">
    <property type="term" value="P:phosphorelay signal transduction system"/>
    <property type="evidence" value="ECO:0007669"/>
    <property type="project" value="InterPro"/>
</dbReference>
<keyword evidence="4" id="KW-1185">Reference proteome</keyword>
<feature type="domain" description="OmpR/PhoB-type" evidence="2">
    <location>
        <begin position="49"/>
        <end position="118"/>
    </location>
</feature>
<dbReference type="AlphaFoldDB" id="A0A7X8TIE4"/>
<reference evidence="3 4" key="1">
    <citation type="submission" date="2020-04" db="EMBL/GenBank/DDBJ databases">
        <title>Nesterenkonia sp. nov., isolated from marine sediment.</title>
        <authorList>
            <person name="Zhang G."/>
        </authorList>
    </citation>
    <scope>NUCLEOTIDE SEQUENCE [LARGE SCALE GENOMIC DNA]</scope>
    <source>
        <strain evidence="3 4">MY13</strain>
    </source>
</reference>